<keyword evidence="5 7" id="KW-1133">Transmembrane helix</keyword>
<evidence type="ECO:0000256" key="6">
    <source>
        <dbReference type="ARBA" id="ARBA00023136"/>
    </source>
</evidence>
<feature type="transmembrane region" description="Helical" evidence="7">
    <location>
        <begin position="196"/>
        <end position="216"/>
    </location>
</feature>
<evidence type="ECO:0000313" key="10">
    <source>
        <dbReference type="EMBL" id="OLQ74053.1"/>
    </source>
</evidence>
<dbReference type="GO" id="GO:0005886">
    <property type="term" value="C:plasma membrane"/>
    <property type="evidence" value="ECO:0007669"/>
    <property type="project" value="UniProtKB-SubCell"/>
</dbReference>
<evidence type="ECO:0000259" key="9">
    <source>
        <dbReference type="Pfam" id="PF14067"/>
    </source>
</evidence>
<dbReference type="Pfam" id="PF14067">
    <property type="entry name" value="LssY_C"/>
    <property type="match status" value="1"/>
</dbReference>
<evidence type="ECO:0000256" key="5">
    <source>
        <dbReference type="ARBA" id="ARBA00022989"/>
    </source>
</evidence>
<feature type="transmembrane region" description="Helical" evidence="7">
    <location>
        <begin position="99"/>
        <end position="118"/>
    </location>
</feature>
<dbReference type="PANTHER" id="PTHR30353:SF15">
    <property type="entry name" value="INNER MEMBRANE PROTEIN YABI"/>
    <property type="match status" value="1"/>
</dbReference>
<feature type="transmembrane region" description="Helical" evidence="7">
    <location>
        <begin position="171"/>
        <end position="189"/>
    </location>
</feature>
<evidence type="ECO:0000256" key="1">
    <source>
        <dbReference type="ARBA" id="ARBA00004651"/>
    </source>
</evidence>
<evidence type="ECO:0000256" key="7">
    <source>
        <dbReference type="SAM" id="Phobius"/>
    </source>
</evidence>
<dbReference type="OrthoDB" id="948134at2"/>
<reference evidence="10 11" key="1">
    <citation type="submission" date="2016-09" db="EMBL/GenBank/DDBJ databases">
        <title>Photobacterium proteolyticum sp. nov. a protease producing bacterium isolated from ocean sediments of Laizhou Bay.</title>
        <authorList>
            <person name="Li Y."/>
        </authorList>
    </citation>
    <scope>NUCLEOTIDE SEQUENCE [LARGE SCALE GENOMIC DNA]</scope>
    <source>
        <strain evidence="10 11">13-12</strain>
    </source>
</reference>
<sequence>MLNASWWWFFGGSFLDALIGPNLFFPGEPFLLAAGYLLSSGAIYGVISVLLGGLIGDQLSYFIGRRYGVNGRRRLCQRVPKTRRPIARARLVLRKRGPLVVAIARLLGPVAWIMPFLAGSYALPWRTFTAYSLIGLFIGVGQFVFAGYLLAQGIELMPDLATLTLFLKEHSLLVVAVFTASVISLLIYRTKSWKKWLNICLCWLAIMAGANYYHFFVSDAYAFEAKEISNTQQSLHELDYTVYPGLAPVYQAQPINIVVVGNTPQQLMGELGWIENKTFSRDDLTLSRYLKLLSKELPPISDLYWNQQPQWSAYQLAGDLVNRKHIRWWYAGNEVQSGKPIWVGAVSYDNALKLAHYKGIITILHGIDPDIDVERDELAEKAKDSGWNVDYQPFGKPVAYSKSRHYFSDGLVVILSKDKTTS</sequence>
<dbReference type="InterPro" id="IPR032818">
    <property type="entry name" value="DedA-like"/>
</dbReference>
<evidence type="ECO:0000256" key="4">
    <source>
        <dbReference type="ARBA" id="ARBA00022692"/>
    </source>
</evidence>
<dbReference type="Pfam" id="PF09335">
    <property type="entry name" value="VTT_dom"/>
    <property type="match status" value="1"/>
</dbReference>
<keyword evidence="11" id="KW-1185">Reference proteome</keyword>
<evidence type="ECO:0000256" key="2">
    <source>
        <dbReference type="ARBA" id="ARBA00010792"/>
    </source>
</evidence>
<feature type="domain" description="LssY-like C-terminal" evidence="9">
    <location>
        <begin position="250"/>
        <end position="409"/>
    </location>
</feature>
<evidence type="ECO:0000313" key="11">
    <source>
        <dbReference type="Proteomes" id="UP000186905"/>
    </source>
</evidence>
<keyword evidence="4 7" id="KW-0812">Transmembrane</keyword>
<dbReference type="PANTHER" id="PTHR30353">
    <property type="entry name" value="INNER MEMBRANE PROTEIN DEDA-RELATED"/>
    <property type="match status" value="1"/>
</dbReference>
<accession>A0A1Q9GHX0</accession>
<comment type="subcellular location">
    <subcellularLocation>
        <location evidence="1">Cell membrane</location>
        <topology evidence="1">Multi-pass membrane protein</topology>
    </subcellularLocation>
</comment>
<dbReference type="EMBL" id="MJIL01000085">
    <property type="protein sequence ID" value="OLQ74053.1"/>
    <property type="molecule type" value="Genomic_DNA"/>
</dbReference>
<dbReference type="STRING" id="1903952.BIT28_19400"/>
<evidence type="ECO:0000259" key="8">
    <source>
        <dbReference type="Pfam" id="PF09335"/>
    </source>
</evidence>
<dbReference type="AlphaFoldDB" id="A0A1Q9GHX0"/>
<comment type="similarity">
    <text evidence="2">Belongs to the DedA family.</text>
</comment>
<proteinExistence type="inferred from homology"/>
<dbReference type="RefSeq" id="WP_075765960.1">
    <property type="nucleotide sequence ID" value="NZ_MJIL01000085.1"/>
</dbReference>
<protein>
    <submittedName>
        <fullName evidence="10">Uncharacterized protein</fullName>
    </submittedName>
</protein>
<comment type="caution">
    <text evidence="10">The sequence shown here is derived from an EMBL/GenBank/DDBJ whole genome shotgun (WGS) entry which is preliminary data.</text>
</comment>
<gene>
    <name evidence="10" type="ORF">BIT28_19400</name>
</gene>
<dbReference type="InterPro" id="IPR032816">
    <property type="entry name" value="VTT_dom"/>
</dbReference>
<dbReference type="Proteomes" id="UP000186905">
    <property type="component" value="Unassembled WGS sequence"/>
</dbReference>
<feature type="transmembrane region" description="Helical" evidence="7">
    <location>
        <begin position="32"/>
        <end position="55"/>
    </location>
</feature>
<feature type="transmembrane region" description="Helical" evidence="7">
    <location>
        <begin position="130"/>
        <end position="151"/>
    </location>
</feature>
<keyword evidence="6 7" id="KW-0472">Membrane</keyword>
<name>A0A1Q9GHX0_9GAMM</name>
<keyword evidence="3" id="KW-1003">Cell membrane</keyword>
<feature type="transmembrane region" description="Helical" evidence="7">
    <location>
        <begin position="6"/>
        <end position="25"/>
    </location>
</feature>
<organism evidence="10 11">
    <name type="scientific">Photobacterium proteolyticum</name>
    <dbReference type="NCBI Taxonomy" id="1903952"/>
    <lineage>
        <taxon>Bacteria</taxon>
        <taxon>Pseudomonadati</taxon>
        <taxon>Pseudomonadota</taxon>
        <taxon>Gammaproteobacteria</taxon>
        <taxon>Vibrionales</taxon>
        <taxon>Vibrionaceae</taxon>
        <taxon>Photobacterium</taxon>
    </lineage>
</organism>
<feature type="domain" description="VTT" evidence="8">
    <location>
        <begin position="25"/>
        <end position="148"/>
    </location>
</feature>
<evidence type="ECO:0000256" key="3">
    <source>
        <dbReference type="ARBA" id="ARBA00022475"/>
    </source>
</evidence>
<dbReference type="InterPro" id="IPR025902">
    <property type="entry name" value="LssY-like-C_dom"/>
</dbReference>